<organism evidence="12 13">
    <name type="scientific">Actinidia rufa</name>
    <dbReference type="NCBI Taxonomy" id="165716"/>
    <lineage>
        <taxon>Eukaryota</taxon>
        <taxon>Viridiplantae</taxon>
        <taxon>Streptophyta</taxon>
        <taxon>Embryophyta</taxon>
        <taxon>Tracheophyta</taxon>
        <taxon>Spermatophyta</taxon>
        <taxon>Magnoliopsida</taxon>
        <taxon>eudicotyledons</taxon>
        <taxon>Gunneridae</taxon>
        <taxon>Pentapetalae</taxon>
        <taxon>asterids</taxon>
        <taxon>Ericales</taxon>
        <taxon>Actinidiaceae</taxon>
        <taxon>Actinidia</taxon>
    </lineage>
</organism>
<dbReference type="GO" id="GO:0006397">
    <property type="term" value="P:mRNA processing"/>
    <property type="evidence" value="ECO:0007669"/>
    <property type="project" value="UniProtKB-KW"/>
</dbReference>
<name>A0A7J0H191_9ERIC</name>
<reference evidence="12 13" key="1">
    <citation type="submission" date="2019-07" db="EMBL/GenBank/DDBJ databases">
        <title>De Novo Assembly of kiwifruit Actinidia rufa.</title>
        <authorList>
            <person name="Sugita-Konishi S."/>
            <person name="Sato K."/>
            <person name="Mori E."/>
            <person name="Abe Y."/>
            <person name="Kisaki G."/>
            <person name="Hamano K."/>
            <person name="Suezawa K."/>
            <person name="Otani M."/>
            <person name="Fukuda T."/>
            <person name="Manabe T."/>
            <person name="Gomi K."/>
            <person name="Tabuchi M."/>
            <person name="Akimitsu K."/>
            <person name="Kataoka I."/>
        </authorList>
    </citation>
    <scope>NUCLEOTIDE SEQUENCE [LARGE SCALE GENOMIC DNA]</scope>
    <source>
        <strain evidence="13">cv. Fuchu</strain>
    </source>
</reference>
<keyword evidence="9" id="KW-0687">Ribonucleoprotein</keyword>
<dbReference type="Pfam" id="PF01985">
    <property type="entry name" value="CRS1_YhbY"/>
    <property type="match status" value="1"/>
</dbReference>
<keyword evidence="2" id="KW-0150">Chloroplast</keyword>
<evidence type="ECO:0000256" key="2">
    <source>
        <dbReference type="ARBA" id="ARBA00022528"/>
    </source>
</evidence>
<protein>
    <submittedName>
        <fullName evidence="12">CRS1 / YhbY (CRM) domain-containing protein</fullName>
    </submittedName>
</protein>
<dbReference type="OrthoDB" id="1741023at2759"/>
<dbReference type="InterPro" id="IPR001890">
    <property type="entry name" value="RNA-binding_CRM"/>
</dbReference>
<keyword evidence="3" id="KW-0934">Plastid</keyword>
<dbReference type="PROSITE" id="PS51295">
    <property type="entry name" value="CRM"/>
    <property type="match status" value="1"/>
</dbReference>
<evidence type="ECO:0000313" key="12">
    <source>
        <dbReference type="EMBL" id="GFZ16812.1"/>
    </source>
</evidence>
<dbReference type="GO" id="GO:0000373">
    <property type="term" value="P:Group II intron splicing"/>
    <property type="evidence" value="ECO:0007669"/>
    <property type="project" value="UniProtKB-ARBA"/>
</dbReference>
<gene>
    <name evidence="12" type="ORF">Acr_26g0000820</name>
</gene>
<evidence type="ECO:0000313" key="13">
    <source>
        <dbReference type="Proteomes" id="UP000585474"/>
    </source>
</evidence>
<dbReference type="InterPro" id="IPR045278">
    <property type="entry name" value="CRS1/CFM2/CFM3"/>
</dbReference>
<comment type="subcellular location">
    <subcellularLocation>
        <location evidence="1">Plastid</location>
        <location evidence="1">Chloroplast</location>
    </subcellularLocation>
</comment>
<evidence type="ECO:0000256" key="9">
    <source>
        <dbReference type="ARBA" id="ARBA00023274"/>
    </source>
</evidence>
<keyword evidence="13" id="KW-1185">Reference proteome</keyword>
<keyword evidence="6 10" id="KW-0694">RNA-binding</keyword>
<proteinExistence type="predicted"/>
<dbReference type="Proteomes" id="UP000585474">
    <property type="component" value="Unassembled WGS sequence"/>
</dbReference>
<dbReference type="Gene3D" id="3.30.110.60">
    <property type="entry name" value="YhbY-like"/>
    <property type="match status" value="1"/>
</dbReference>
<comment type="caution">
    <text evidence="12">The sequence shown here is derived from an EMBL/GenBank/DDBJ whole genome shotgun (WGS) entry which is preliminary data.</text>
</comment>
<keyword evidence="5" id="KW-0677">Repeat</keyword>
<dbReference type="EMBL" id="BJWL01000026">
    <property type="protein sequence ID" value="GFZ16812.1"/>
    <property type="molecule type" value="Genomic_DNA"/>
</dbReference>
<keyword evidence="4" id="KW-0507">mRNA processing</keyword>
<evidence type="ECO:0000256" key="8">
    <source>
        <dbReference type="ARBA" id="ARBA00023187"/>
    </source>
</evidence>
<dbReference type="PANTHER" id="PTHR31846:SF4">
    <property type="entry name" value="CRS1 _ YHBY (CRM) DOMAIN-CONTAINING PROTEIN"/>
    <property type="match status" value="1"/>
</dbReference>
<evidence type="ECO:0000259" key="11">
    <source>
        <dbReference type="PROSITE" id="PS51295"/>
    </source>
</evidence>
<feature type="domain" description="CRM" evidence="11">
    <location>
        <begin position="19"/>
        <end position="122"/>
    </location>
</feature>
<evidence type="ECO:0000256" key="7">
    <source>
        <dbReference type="ARBA" id="ARBA00022946"/>
    </source>
</evidence>
<dbReference type="SUPFAM" id="SSF75471">
    <property type="entry name" value="YhbY-like"/>
    <property type="match status" value="1"/>
</dbReference>
<evidence type="ECO:0000256" key="4">
    <source>
        <dbReference type="ARBA" id="ARBA00022664"/>
    </source>
</evidence>
<evidence type="ECO:0000256" key="6">
    <source>
        <dbReference type="ARBA" id="ARBA00022884"/>
    </source>
</evidence>
<keyword evidence="7" id="KW-0809">Transit peptide</keyword>
<sequence length="180" mass="20670">MLSKVEASMVPVGPSDDQETITVEERTMFRRVGLRMKPYLPVGIRGVFDGVIENMHLHWKHRELALSQHISELEKTIEQMKIEIKCDRISTFTEDVEDIDIQIYAVIKLINAAGDRHPSVVGLILPVGDCEDVQDKNTNDDYDKFDRVLEFSESEDETSWSDGDEEHLDWEVRDIELGVP</sequence>
<evidence type="ECO:0000256" key="10">
    <source>
        <dbReference type="PROSITE-ProRule" id="PRU00626"/>
    </source>
</evidence>
<dbReference type="GO" id="GO:0009507">
    <property type="term" value="C:chloroplast"/>
    <property type="evidence" value="ECO:0007669"/>
    <property type="project" value="UniProtKB-SubCell"/>
</dbReference>
<keyword evidence="8" id="KW-0508">mRNA splicing</keyword>
<dbReference type="GO" id="GO:0003729">
    <property type="term" value="F:mRNA binding"/>
    <property type="evidence" value="ECO:0007669"/>
    <property type="project" value="InterPro"/>
</dbReference>
<evidence type="ECO:0000256" key="1">
    <source>
        <dbReference type="ARBA" id="ARBA00004229"/>
    </source>
</evidence>
<dbReference type="InterPro" id="IPR035920">
    <property type="entry name" value="YhbY-like_sf"/>
</dbReference>
<dbReference type="AlphaFoldDB" id="A0A7J0H191"/>
<accession>A0A7J0H191</accession>
<dbReference type="SMART" id="SM01103">
    <property type="entry name" value="CRS1_YhbY"/>
    <property type="match status" value="1"/>
</dbReference>
<dbReference type="PANTHER" id="PTHR31846">
    <property type="entry name" value="CRS1 / YHBY (CRM) DOMAIN-CONTAINING PROTEIN"/>
    <property type="match status" value="1"/>
</dbReference>
<evidence type="ECO:0000256" key="5">
    <source>
        <dbReference type="ARBA" id="ARBA00022737"/>
    </source>
</evidence>
<dbReference type="GO" id="GO:1990904">
    <property type="term" value="C:ribonucleoprotein complex"/>
    <property type="evidence" value="ECO:0007669"/>
    <property type="project" value="UniProtKB-KW"/>
</dbReference>
<evidence type="ECO:0000256" key="3">
    <source>
        <dbReference type="ARBA" id="ARBA00022640"/>
    </source>
</evidence>